<dbReference type="Gene3D" id="3.90.70.10">
    <property type="entry name" value="Cysteine proteinases"/>
    <property type="match status" value="1"/>
</dbReference>
<feature type="compositionally biased region" description="Acidic residues" evidence="3">
    <location>
        <begin position="179"/>
        <end position="196"/>
    </location>
</feature>
<feature type="compositionally biased region" description="Basic and acidic residues" evidence="3">
    <location>
        <begin position="289"/>
        <end position="303"/>
    </location>
</feature>
<feature type="compositionally biased region" description="Basic residues" evidence="3">
    <location>
        <begin position="125"/>
        <end position="144"/>
    </location>
</feature>
<feature type="domain" description="USP" evidence="4">
    <location>
        <begin position="596"/>
        <end position="1067"/>
    </location>
</feature>
<feature type="compositionally biased region" description="Polar residues" evidence="3">
    <location>
        <begin position="639"/>
        <end position="648"/>
    </location>
</feature>
<dbReference type="GO" id="GO:0016579">
    <property type="term" value="P:protein deubiquitination"/>
    <property type="evidence" value="ECO:0007669"/>
    <property type="project" value="InterPro"/>
</dbReference>
<protein>
    <recommendedName>
        <fullName evidence="2">ubiquitinyl hydrolase 1</fullName>
        <ecNumber evidence="2">3.4.19.12</ecNumber>
    </recommendedName>
</protein>
<feature type="region of interest" description="Disordered" evidence="3">
    <location>
        <begin position="866"/>
        <end position="900"/>
    </location>
</feature>
<dbReference type="InterPro" id="IPR001394">
    <property type="entry name" value="Peptidase_C19_UCH"/>
</dbReference>
<keyword evidence="5" id="KW-0378">Hydrolase</keyword>
<dbReference type="PROSITE" id="PS50235">
    <property type="entry name" value="USP_3"/>
    <property type="match status" value="1"/>
</dbReference>
<dbReference type="EC" id="3.4.19.12" evidence="2"/>
<dbReference type="InterPro" id="IPR028889">
    <property type="entry name" value="USP"/>
</dbReference>
<dbReference type="Proteomes" id="UP001152795">
    <property type="component" value="Unassembled WGS sequence"/>
</dbReference>
<feature type="compositionally biased region" description="Acidic residues" evidence="3">
    <location>
        <begin position="157"/>
        <end position="169"/>
    </location>
</feature>
<comment type="catalytic activity">
    <reaction evidence="1">
        <text>Thiol-dependent hydrolysis of ester, thioester, amide, peptide and isopeptide bonds formed by the C-terminal Gly of ubiquitin (a 76-residue protein attached to proteins as an intracellular targeting signal).</text>
        <dbReference type="EC" id="3.4.19.12"/>
    </reaction>
</comment>
<dbReference type="SUPFAM" id="SSF54001">
    <property type="entry name" value="Cysteine proteinases"/>
    <property type="match status" value="1"/>
</dbReference>
<gene>
    <name evidence="5" type="ORF">PACLA_8A022599</name>
</gene>
<proteinExistence type="predicted"/>
<feature type="compositionally biased region" description="Basic and acidic residues" evidence="3">
    <location>
        <begin position="52"/>
        <end position="66"/>
    </location>
</feature>
<evidence type="ECO:0000313" key="6">
    <source>
        <dbReference type="Proteomes" id="UP001152795"/>
    </source>
</evidence>
<feature type="compositionally biased region" description="Basic and acidic residues" evidence="3">
    <location>
        <begin position="100"/>
        <end position="118"/>
    </location>
</feature>
<dbReference type="PANTHER" id="PTHR21646:SF39">
    <property type="entry name" value="UBIQUITIN CARBOXYL-TERMINAL HYDROLASE 16"/>
    <property type="match status" value="1"/>
</dbReference>
<name>A0A6S7GK37_PARCT</name>
<dbReference type="AlphaFoldDB" id="A0A6S7GK37"/>
<reference evidence="5" key="1">
    <citation type="submission" date="2020-04" db="EMBL/GenBank/DDBJ databases">
        <authorList>
            <person name="Alioto T."/>
            <person name="Alioto T."/>
            <person name="Gomez Garrido J."/>
        </authorList>
    </citation>
    <scope>NUCLEOTIDE SEQUENCE</scope>
    <source>
        <strain evidence="5">A484AB</strain>
    </source>
</reference>
<feature type="compositionally biased region" description="Basic and acidic residues" evidence="3">
    <location>
        <begin position="78"/>
        <end position="89"/>
    </location>
</feature>
<keyword evidence="6" id="KW-1185">Reference proteome</keyword>
<dbReference type="Pfam" id="PF00443">
    <property type="entry name" value="UCH"/>
    <property type="match status" value="1"/>
</dbReference>
<feature type="compositionally biased region" description="Polar residues" evidence="3">
    <location>
        <begin position="599"/>
        <end position="612"/>
    </location>
</feature>
<dbReference type="InterPro" id="IPR050185">
    <property type="entry name" value="Ub_carboxyl-term_hydrolase"/>
</dbReference>
<dbReference type="OrthoDB" id="2020758at2759"/>
<organism evidence="5 6">
    <name type="scientific">Paramuricea clavata</name>
    <name type="common">Red gorgonian</name>
    <name type="synonym">Violescent sea-whip</name>
    <dbReference type="NCBI Taxonomy" id="317549"/>
    <lineage>
        <taxon>Eukaryota</taxon>
        <taxon>Metazoa</taxon>
        <taxon>Cnidaria</taxon>
        <taxon>Anthozoa</taxon>
        <taxon>Octocorallia</taxon>
        <taxon>Malacalcyonacea</taxon>
        <taxon>Plexauridae</taxon>
        <taxon>Paramuricea</taxon>
    </lineage>
</organism>
<comment type="caution">
    <text evidence="5">The sequence shown here is derived from an EMBL/GenBank/DDBJ whole genome shotgun (WGS) entry which is preliminary data.</text>
</comment>
<accession>A0A6S7GK37</accession>
<dbReference type="InterPro" id="IPR018200">
    <property type="entry name" value="USP_CS"/>
</dbReference>
<dbReference type="PROSITE" id="PS00973">
    <property type="entry name" value="USP_2"/>
    <property type="match status" value="1"/>
</dbReference>
<dbReference type="PANTHER" id="PTHR21646">
    <property type="entry name" value="UBIQUITIN CARBOXYL-TERMINAL HYDROLASE"/>
    <property type="match status" value="1"/>
</dbReference>
<evidence type="ECO:0000256" key="2">
    <source>
        <dbReference type="ARBA" id="ARBA00012759"/>
    </source>
</evidence>
<dbReference type="InterPro" id="IPR038765">
    <property type="entry name" value="Papain-like_cys_pep_sf"/>
</dbReference>
<evidence type="ECO:0000256" key="1">
    <source>
        <dbReference type="ARBA" id="ARBA00000707"/>
    </source>
</evidence>
<dbReference type="EMBL" id="CACRXK020001960">
    <property type="protein sequence ID" value="CAB3992005.1"/>
    <property type="molecule type" value="Genomic_DNA"/>
</dbReference>
<feature type="compositionally biased region" description="Polar residues" evidence="3">
    <location>
        <begin position="333"/>
        <end position="346"/>
    </location>
</feature>
<feature type="region of interest" description="Disordered" evidence="3">
    <location>
        <begin position="599"/>
        <end position="658"/>
    </location>
</feature>
<feature type="region of interest" description="Disordered" evidence="3">
    <location>
        <begin position="250"/>
        <end position="355"/>
    </location>
</feature>
<evidence type="ECO:0000259" key="4">
    <source>
        <dbReference type="PROSITE" id="PS50235"/>
    </source>
</evidence>
<dbReference type="GO" id="GO:0004843">
    <property type="term" value="F:cysteine-type deubiquitinase activity"/>
    <property type="evidence" value="ECO:0007669"/>
    <property type="project" value="UniProtKB-EC"/>
</dbReference>
<evidence type="ECO:0000313" key="5">
    <source>
        <dbReference type="EMBL" id="CAB3992005.1"/>
    </source>
</evidence>
<sequence length="1085" mass="120293">CRECHKVSTIMESFFDLSLSLAINNQTVSKQANKMSATKKKQPPAQVSKKKNSTEKVDKETEEKPKKQLPAQVTDRNNSTEKVDKETKEKPKKQLQAPVTDKKNSSKKADKTTKEKPKPPPSKYQLKKMKKETKKSKKKGRRRLNSTSSTGKKQSEVDEDVHTDEDENENPNNDVIETSADDVIETSADDVTENSVDDVTGTSVEEDVTSVTENELIDLAKVDDRVKSEPVVESSDSDFDINKIRDCATSQHDVIDTSPDGVTATSGDDENVTHDSRILNLGEESSSIHSDKMHNSEENKDFTESSNEDNTMKNEKNMDVLSEEPLVNGGDLSESSQSSENINGISKNEEFGTPVQNNEISSENQIRDSDDGKICCGGALDAHDCKTESLLQSNGEDVLNSSDKQQKDCQNNEISSENILGGSESGINGKTGCIDASDGKDCKNESLLHSNTADVPNSTDEGQTLCYTSPISHNLSNGSDNDVVLAENKTGLPIDNKAEYICPNCETSDMNDICVNSIQIKSTGLSQDGDAGGINSEESNQIPASEIANGETGQALENKLSNLSLESNKGNSNRSHESPAFVIKFENDDADKLTQDKLSNLSTDNNRGSSNGSHEDPVSFNKTVETETHETTGSESDDFTGNKSTVLPQNGDGKNSKENKNVLDYVNQIVDDILESCFHKISTSLSEEANKMSRAKFETDMSFECKKIKEEYNSPANISPKENDFKKTMCKDEFKSSVNDSAFSQTDEEKIQEYVKKIVDDAVKQCLLSDATTTRHDNLSKFENFSKDETSDSRNIENDPENLESVPGTENVSAISRSEILRGNHSLGSMEAIKPNVMSVESCLKRFCSPEILDGDNMFICEQCNQNNTEEEEEEEETNDEDEKEDSDDDKDTTSEKKTKRKPIYTEAVKQLLINEAPPIFTLHLKRFHQVGYSLKKIPKHVDFPLLLDIAPFCHKSSKLATDSEGKVLYSLFGIVEHSGSLHSGHYTAYCRVPTVPSSLFETKFENLTQLLNIMDQMWTQGDKRESYVHEGLSSSRWFYISDSHVSEVGLDRVLKAQAYLLFYERMVLSHSGEIENTAPKTVTE</sequence>
<evidence type="ECO:0000256" key="3">
    <source>
        <dbReference type="SAM" id="MobiDB-lite"/>
    </source>
</evidence>
<feature type="compositionally biased region" description="Basic and acidic residues" evidence="3">
    <location>
        <begin position="783"/>
        <end position="797"/>
    </location>
</feature>
<feature type="region of interest" description="Disordered" evidence="3">
    <location>
        <begin position="783"/>
        <end position="811"/>
    </location>
</feature>
<feature type="region of interest" description="Disordered" evidence="3">
    <location>
        <begin position="30"/>
        <end position="211"/>
    </location>
</feature>
<feature type="compositionally biased region" description="Acidic residues" evidence="3">
    <location>
        <begin position="869"/>
        <end position="891"/>
    </location>
</feature>
<feature type="non-terminal residue" evidence="5">
    <location>
        <position position="1085"/>
    </location>
</feature>